<evidence type="ECO:0000256" key="1">
    <source>
        <dbReference type="ARBA" id="ARBA00022448"/>
    </source>
</evidence>
<evidence type="ECO:0000256" key="6">
    <source>
        <dbReference type="SAM" id="SignalP"/>
    </source>
</evidence>
<dbReference type="InterPro" id="IPR050492">
    <property type="entry name" value="Bact_metal-bind_prot9"/>
</dbReference>
<dbReference type="PRINTS" id="PR00691">
    <property type="entry name" value="ADHESINB"/>
</dbReference>
<name>A0A165M1F7_9BACI</name>
<evidence type="ECO:0000256" key="2">
    <source>
        <dbReference type="ARBA" id="ARBA00022729"/>
    </source>
</evidence>
<keyword evidence="4" id="KW-0175">Coiled coil</keyword>
<dbReference type="InterPro" id="IPR006129">
    <property type="entry name" value="AdhesinB"/>
</dbReference>
<evidence type="ECO:0000256" key="5">
    <source>
        <dbReference type="SAM" id="MobiDB-lite"/>
    </source>
</evidence>
<feature type="compositionally biased region" description="Basic and acidic residues" evidence="5">
    <location>
        <begin position="120"/>
        <end position="131"/>
    </location>
</feature>
<proteinExistence type="inferred from homology"/>
<dbReference type="RefSeq" id="WP_053072534.1">
    <property type="nucleotide sequence ID" value="NZ_CP085398.1"/>
</dbReference>
<dbReference type="Pfam" id="PF01297">
    <property type="entry name" value="ZnuA"/>
    <property type="match status" value="1"/>
</dbReference>
<dbReference type="PANTHER" id="PTHR42953:SF8">
    <property type="entry name" value="ZINT DOMAIN-CONTAINING PROTEIN"/>
    <property type="match status" value="1"/>
</dbReference>
<dbReference type="SUPFAM" id="SSF53807">
    <property type="entry name" value="Helical backbone' metal receptor"/>
    <property type="match status" value="1"/>
</dbReference>
<gene>
    <name evidence="7" type="ORF">AV649_00160</name>
</gene>
<reference evidence="8" key="1">
    <citation type="submission" date="2016-01" db="EMBL/GenBank/DDBJ databases">
        <title>Whole genome sequencing of Bhargavaea cecembensis T14.</title>
        <authorList>
            <person name="Hong K.W."/>
        </authorList>
    </citation>
    <scope>NUCLEOTIDE SEQUENCE [LARGE SCALE GENOMIC DNA]</scope>
    <source>
        <strain evidence="8">M19</strain>
    </source>
</reference>
<dbReference type="EMBL" id="LQQY01000001">
    <property type="protein sequence ID" value="KZE53589.1"/>
    <property type="molecule type" value="Genomic_DNA"/>
</dbReference>
<dbReference type="GO" id="GO:0007155">
    <property type="term" value="P:cell adhesion"/>
    <property type="evidence" value="ECO:0007669"/>
    <property type="project" value="InterPro"/>
</dbReference>
<dbReference type="Proteomes" id="UP000076510">
    <property type="component" value="Unassembled WGS sequence"/>
</dbReference>
<dbReference type="PROSITE" id="PS51257">
    <property type="entry name" value="PROKAR_LIPOPROTEIN"/>
    <property type="match status" value="1"/>
</dbReference>
<feature type="signal peptide" evidence="6">
    <location>
        <begin position="1"/>
        <end position="23"/>
    </location>
</feature>
<evidence type="ECO:0000313" key="7">
    <source>
        <dbReference type="EMBL" id="KZE53589.1"/>
    </source>
</evidence>
<dbReference type="Gene3D" id="3.40.50.1980">
    <property type="entry name" value="Nitrogenase molybdenum iron protein domain"/>
    <property type="match status" value="2"/>
</dbReference>
<feature type="compositionally biased region" description="Basic and acidic residues" evidence="5">
    <location>
        <begin position="139"/>
        <end position="154"/>
    </location>
</feature>
<dbReference type="AlphaFoldDB" id="A0A165M1F7"/>
<feature type="chain" id="PRO_5007862084" evidence="6">
    <location>
        <begin position="24"/>
        <end position="325"/>
    </location>
</feature>
<sequence>MKYIRKSWLIALVLILSACGASSSDGDGKKKDVLEVHTTVYPLEDFTKRIGGDHVKVESVYPPGSDEHSYEPSQKDMIDMADGDVFFYIGLGLEGFVDKSKSILENEDVKVVATSEGIDLESHEGHDHDAHEEGEDHEEEGHDHGDDGHHHGDTDPHIWLDPVYAQQIAQNIADTLSDEMPEHKDEFQANLKDLDADLKKLDEDFHEMADAAPKKTFFVSHAAYNYWAERYGLNQKSIAGLNTSDEPSQKELKAIIDQGKKENIQYIMFEQNVSSRLTEVVQKELGAEALTLHNLAVLTPEDEKNKEDYFSLMNRNIDTLKKALY</sequence>
<feature type="region of interest" description="Disordered" evidence="5">
    <location>
        <begin position="118"/>
        <end position="154"/>
    </location>
</feature>
<dbReference type="InterPro" id="IPR006128">
    <property type="entry name" value="Lipoprotein_PsaA-like"/>
</dbReference>
<comment type="similarity">
    <text evidence="3">Belongs to the bacterial solute-binding protein 9 family.</text>
</comment>
<dbReference type="PANTHER" id="PTHR42953">
    <property type="entry name" value="HIGH-AFFINITY ZINC UPTAKE SYSTEM PROTEIN ZNUA-RELATED"/>
    <property type="match status" value="1"/>
</dbReference>
<organism evidence="7 8">
    <name type="scientific">Rossellomorea marisflavi</name>
    <dbReference type="NCBI Taxonomy" id="189381"/>
    <lineage>
        <taxon>Bacteria</taxon>
        <taxon>Bacillati</taxon>
        <taxon>Bacillota</taxon>
        <taxon>Bacilli</taxon>
        <taxon>Bacillales</taxon>
        <taxon>Bacillaceae</taxon>
        <taxon>Rossellomorea</taxon>
    </lineage>
</organism>
<evidence type="ECO:0000256" key="3">
    <source>
        <dbReference type="RuleBase" id="RU003512"/>
    </source>
</evidence>
<dbReference type="InterPro" id="IPR006127">
    <property type="entry name" value="ZnuA-like"/>
</dbReference>
<dbReference type="GO" id="GO:0030001">
    <property type="term" value="P:metal ion transport"/>
    <property type="evidence" value="ECO:0007669"/>
    <property type="project" value="InterPro"/>
</dbReference>
<accession>A0A165M1F7</accession>
<dbReference type="PRINTS" id="PR00690">
    <property type="entry name" value="ADHESNFAMILY"/>
</dbReference>
<comment type="caution">
    <text evidence="7">The sequence shown here is derived from an EMBL/GenBank/DDBJ whole genome shotgun (WGS) entry which is preliminary data.</text>
</comment>
<evidence type="ECO:0000313" key="8">
    <source>
        <dbReference type="Proteomes" id="UP000076510"/>
    </source>
</evidence>
<protein>
    <submittedName>
        <fullName evidence="7">Adhesin</fullName>
    </submittedName>
</protein>
<keyword evidence="2 6" id="KW-0732">Signal</keyword>
<dbReference type="GO" id="GO:0046872">
    <property type="term" value="F:metal ion binding"/>
    <property type="evidence" value="ECO:0007669"/>
    <property type="project" value="InterPro"/>
</dbReference>
<keyword evidence="1 3" id="KW-0813">Transport</keyword>
<evidence type="ECO:0000256" key="4">
    <source>
        <dbReference type="SAM" id="Coils"/>
    </source>
</evidence>
<feature type="coiled-coil region" evidence="4">
    <location>
        <begin position="184"/>
        <end position="211"/>
    </location>
</feature>